<evidence type="ECO:0000313" key="2">
    <source>
        <dbReference type="Proteomes" id="UP000515570"/>
    </source>
</evidence>
<protein>
    <submittedName>
        <fullName evidence="1">Uncharacterized protein</fullName>
    </submittedName>
</protein>
<evidence type="ECO:0000313" key="1">
    <source>
        <dbReference type="EMBL" id="QMV84277.1"/>
    </source>
</evidence>
<dbReference type="Proteomes" id="UP000515570">
    <property type="component" value="Chromosome"/>
</dbReference>
<proteinExistence type="predicted"/>
<dbReference type="EMBL" id="CP059833">
    <property type="protein sequence ID" value="QMV84277.1"/>
    <property type="molecule type" value="Genomic_DNA"/>
</dbReference>
<reference evidence="1 2" key="1">
    <citation type="submission" date="2020-07" db="EMBL/GenBank/DDBJ databases">
        <title>non toxigenic Corynebacterium sp. nov from a clinical source.</title>
        <authorList>
            <person name="Bernier A.-M."/>
            <person name="Bernard K."/>
        </authorList>
    </citation>
    <scope>NUCLEOTIDE SEQUENCE [LARGE SCALE GENOMIC DNA]</scope>
    <source>
        <strain evidence="2">NML 93-0612</strain>
    </source>
</reference>
<organism evidence="1 2">
    <name type="scientific">Corynebacterium hindlerae</name>
    <dbReference type="NCBI Taxonomy" id="699041"/>
    <lineage>
        <taxon>Bacteria</taxon>
        <taxon>Bacillati</taxon>
        <taxon>Actinomycetota</taxon>
        <taxon>Actinomycetes</taxon>
        <taxon>Mycobacteriales</taxon>
        <taxon>Corynebacteriaceae</taxon>
        <taxon>Corynebacterium</taxon>
    </lineage>
</organism>
<gene>
    <name evidence="1" type="ORF">HW450_07775</name>
</gene>
<name>A0A7G5FCD6_9CORY</name>
<dbReference type="RefSeq" id="WP_182385086.1">
    <property type="nucleotide sequence ID" value="NZ_CP059833.1"/>
</dbReference>
<keyword evidence="2" id="KW-1185">Reference proteome</keyword>
<sequence length="180" mass="18845">MRIEPVSLSNVHPACLRSAFWEAGSAATDVAMTKELWLSNTLMTYGTCGFAIPDVATILFAPPVLLPGVLEMPSGPVSPDATVLSSLFGSRLTEGAHTVLIDACLTHLLAADIPAVEAFGWRSGSTYGPIGLIPESALLAAGFWVVADHDEVPRLRIELPPVDGLLTAAEVSELLAVAVV</sequence>
<dbReference type="AlphaFoldDB" id="A0A7G5FCD6"/>
<accession>A0A7G5FCD6</accession>